<accession>A0A1U9NMY3</accession>
<keyword evidence="2" id="KW-1185">Reference proteome</keyword>
<name>A0A1U9NMY3_9BACT</name>
<proteinExistence type="predicted"/>
<evidence type="ECO:0008006" key="3">
    <source>
        <dbReference type="Google" id="ProtNLM"/>
    </source>
</evidence>
<sequence length="66" mass="7484">MCKTNSKPFVISKKSVWQAYHLVKSNRGGSGVDRVSLKEFEENLRTFRVTRPASMKTPGRRSDLIG</sequence>
<gene>
    <name evidence="1" type="ORF">STSP2_02275</name>
</gene>
<evidence type="ECO:0000313" key="2">
    <source>
        <dbReference type="Proteomes" id="UP000189674"/>
    </source>
</evidence>
<dbReference type="EMBL" id="CP019791">
    <property type="protein sequence ID" value="AQT69088.1"/>
    <property type="molecule type" value="Genomic_DNA"/>
</dbReference>
<organism evidence="1 2">
    <name type="scientific">Anaerohalosphaera lusitana</name>
    <dbReference type="NCBI Taxonomy" id="1936003"/>
    <lineage>
        <taxon>Bacteria</taxon>
        <taxon>Pseudomonadati</taxon>
        <taxon>Planctomycetota</taxon>
        <taxon>Phycisphaerae</taxon>
        <taxon>Sedimentisphaerales</taxon>
        <taxon>Anaerohalosphaeraceae</taxon>
        <taxon>Anaerohalosphaera</taxon>
    </lineage>
</organism>
<dbReference type="Proteomes" id="UP000189674">
    <property type="component" value="Chromosome"/>
</dbReference>
<dbReference type="KEGG" id="alus:STSP2_02275"/>
<protein>
    <recommendedName>
        <fullName evidence="3">Retron-type reverse transcriptase</fullName>
    </recommendedName>
</protein>
<reference evidence="2" key="1">
    <citation type="submission" date="2017-02" db="EMBL/GenBank/DDBJ databases">
        <title>Comparative genomics and description of representatives of a novel lineage of planctomycetes thriving in anoxic sediments.</title>
        <authorList>
            <person name="Spring S."/>
            <person name="Bunk B."/>
            <person name="Sproer C."/>
        </authorList>
    </citation>
    <scope>NUCLEOTIDE SEQUENCE [LARGE SCALE GENOMIC DNA]</scope>
    <source>
        <strain evidence="2">ST-NAGAB-D1</strain>
    </source>
</reference>
<dbReference type="AlphaFoldDB" id="A0A1U9NMY3"/>
<evidence type="ECO:0000313" key="1">
    <source>
        <dbReference type="EMBL" id="AQT69088.1"/>
    </source>
</evidence>
<dbReference type="STRING" id="1936003.STSP2_02275"/>